<keyword evidence="1" id="KW-0732">Signal</keyword>
<proteinExistence type="predicted"/>
<dbReference type="OrthoDB" id="665223at2"/>
<feature type="domain" description="DUF3108" evidence="2">
    <location>
        <begin position="29"/>
        <end position="218"/>
    </location>
</feature>
<keyword evidence="4" id="KW-1185">Reference proteome</keyword>
<evidence type="ECO:0000313" key="4">
    <source>
        <dbReference type="Proteomes" id="UP000219559"/>
    </source>
</evidence>
<organism evidence="3 4">
    <name type="scientific">Sediminicola luteus</name>
    <dbReference type="NCBI Taxonomy" id="319238"/>
    <lineage>
        <taxon>Bacteria</taxon>
        <taxon>Pseudomonadati</taxon>
        <taxon>Bacteroidota</taxon>
        <taxon>Flavobacteriia</taxon>
        <taxon>Flavobacteriales</taxon>
        <taxon>Flavobacteriaceae</taxon>
        <taxon>Sediminicola</taxon>
    </lineage>
</organism>
<dbReference type="Pfam" id="PF21347">
    <property type="entry name" value="DUF3108_like"/>
    <property type="match status" value="1"/>
</dbReference>
<name>A0A2A4G9V1_9FLAO</name>
<evidence type="ECO:0000313" key="3">
    <source>
        <dbReference type="EMBL" id="PCE65729.1"/>
    </source>
</evidence>
<evidence type="ECO:0000259" key="2">
    <source>
        <dbReference type="Pfam" id="PF21347"/>
    </source>
</evidence>
<dbReference type="Gene3D" id="2.40.360.20">
    <property type="match status" value="1"/>
</dbReference>
<dbReference type="EMBL" id="NBWU01000001">
    <property type="protein sequence ID" value="PCE65729.1"/>
    <property type="molecule type" value="Genomic_DNA"/>
</dbReference>
<reference evidence="3 4" key="1">
    <citation type="submission" date="2017-04" db="EMBL/GenBank/DDBJ databases">
        <title>A new member of the family Flavobacteriaceae isolated from ascidians.</title>
        <authorList>
            <person name="Chen L."/>
        </authorList>
    </citation>
    <scope>NUCLEOTIDE SEQUENCE [LARGE SCALE GENOMIC DNA]</scope>
    <source>
        <strain evidence="3 4">HQA918</strain>
    </source>
</reference>
<protein>
    <recommendedName>
        <fullName evidence="2">DUF3108 domain-containing protein</fullName>
    </recommendedName>
</protein>
<feature type="chain" id="PRO_5012472304" description="DUF3108 domain-containing protein" evidence="1">
    <location>
        <begin position="19"/>
        <end position="223"/>
    </location>
</feature>
<dbReference type="Proteomes" id="UP000219559">
    <property type="component" value="Unassembled WGS sequence"/>
</dbReference>
<sequence>MKKLVLLPLLFLATQLMAQDGCSRFYPTEKGTSFEVTHYDKKNKVNAITAYTVGDATSDGVTYNTVVQNDKKEEIAKGSFGILCEDGGISIDFKSLFSAQMQEQYANMETSFSGTNIDLPNDLSVGQTLPDANMTMKVNMGGIGMNMTVNILNRKVEKREEITTPAGTFDCYVITYTNQFKMGMTKKFDGKQWIADGVGLVKHEDYNKKGKVLNSSMLTAFQK</sequence>
<dbReference type="RefSeq" id="WP_097441259.1">
    <property type="nucleotide sequence ID" value="NZ_NBWU01000001.1"/>
</dbReference>
<evidence type="ECO:0000256" key="1">
    <source>
        <dbReference type="SAM" id="SignalP"/>
    </source>
</evidence>
<accession>A0A2A4G9V1</accession>
<gene>
    <name evidence="3" type="ORF">B7P33_00025</name>
</gene>
<dbReference type="InterPro" id="IPR049279">
    <property type="entry name" value="DUF3108-like"/>
</dbReference>
<dbReference type="AlphaFoldDB" id="A0A2A4G9V1"/>
<feature type="signal peptide" evidence="1">
    <location>
        <begin position="1"/>
        <end position="18"/>
    </location>
</feature>
<comment type="caution">
    <text evidence="3">The sequence shown here is derived from an EMBL/GenBank/DDBJ whole genome shotgun (WGS) entry which is preliminary data.</text>
</comment>